<reference evidence="1" key="2">
    <citation type="submission" date="2020-09" db="EMBL/GenBank/DDBJ databases">
        <authorList>
            <person name="Sun Q."/>
            <person name="Ohkuma M."/>
        </authorList>
    </citation>
    <scope>NUCLEOTIDE SEQUENCE</scope>
    <source>
        <strain evidence="1">JCM 4125</strain>
    </source>
</reference>
<dbReference type="Proteomes" id="UP000646776">
    <property type="component" value="Unassembled WGS sequence"/>
</dbReference>
<dbReference type="RefSeq" id="WP_189717726.1">
    <property type="nucleotide sequence ID" value="NZ_BMSA01000039.1"/>
</dbReference>
<dbReference type="Pfam" id="PF21790">
    <property type="entry name" value="OGG"/>
    <property type="match status" value="1"/>
</dbReference>
<comment type="caution">
    <text evidence="1">The sequence shown here is derived from an EMBL/GenBank/DDBJ whole genome shotgun (WGS) entry which is preliminary data.</text>
</comment>
<reference evidence="1" key="1">
    <citation type="journal article" date="2014" name="Int. J. Syst. Evol. Microbiol.">
        <title>Complete genome sequence of Corynebacterium casei LMG S-19264T (=DSM 44701T), isolated from a smear-ripened cheese.</title>
        <authorList>
            <consortium name="US DOE Joint Genome Institute (JGI-PGF)"/>
            <person name="Walter F."/>
            <person name="Albersmeier A."/>
            <person name="Kalinowski J."/>
            <person name="Ruckert C."/>
        </authorList>
    </citation>
    <scope>NUCLEOTIDE SEQUENCE</scope>
    <source>
        <strain evidence="1">JCM 4125</strain>
    </source>
</reference>
<name>A0A918M148_9ACTN</name>
<evidence type="ECO:0000313" key="1">
    <source>
        <dbReference type="EMBL" id="GGT91674.1"/>
    </source>
</evidence>
<proteinExistence type="predicted"/>
<dbReference type="EMBL" id="BMSA01000039">
    <property type="protein sequence ID" value="GGT91674.1"/>
    <property type="molecule type" value="Genomic_DNA"/>
</dbReference>
<keyword evidence="2" id="KW-1185">Reference proteome</keyword>
<gene>
    <name evidence="1" type="ORF">GCM10010226_82110</name>
</gene>
<accession>A0A918M148</accession>
<evidence type="ECO:0000313" key="2">
    <source>
        <dbReference type="Proteomes" id="UP000646776"/>
    </source>
</evidence>
<dbReference type="AlphaFoldDB" id="A0A918M148"/>
<dbReference type="InterPro" id="IPR048868">
    <property type="entry name" value="OGG-like_put"/>
</dbReference>
<organism evidence="1 2">
    <name type="scientific">Streptomyces phaeofaciens</name>
    <dbReference type="NCBI Taxonomy" id="68254"/>
    <lineage>
        <taxon>Bacteria</taxon>
        <taxon>Bacillati</taxon>
        <taxon>Actinomycetota</taxon>
        <taxon>Actinomycetes</taxon>
        <taxon>Kitasatosporales</taxon>
        <taxon>Streptomycetaceae</taxon>
        <taxon>Streptomyces</taxon>
    </lineage>
</organism>
<protein>
    <submittedName>
        <fullName evidence="1">Uncharacterized protein</fullName>
    </submittedName>
</protein>
<sequence length="270" mass="28722">MNRQDRADAVDREMAASLLPDAAVRALGRWWSENASAYADGTPGAHTVRYTPGRWAQITPWPSALAPASRGGGAGVSRAEVASAVADALRREAFREALVATYVWGKGKRGTPGGSGPATLHKILAAEGLDAALARAVTTLSEHSAEAAYAGLQGRVPGFGPSFYTKFLYFAGKTVPPATGPQPLVLDRVLARRLLSLAQVVGRETGHDPDGSIARWVWRDKSWSPHRYAVYLSFLHAAARQLAAGGSWPSDASPDLLEYALFTTTWQASG</sequence>